<dbReference type="PROSITE" id="PS51273">
    <property type="entry name" value="GATASE_TYPE_1"/>
    <property type="match status" value="1"/>
</dbReference>
<name>A0ABP0NY18_9DINO</name>
<accession>A0ABP0NY18</accession>
<sequence>MEISASKKILWLCSPELLDPSTLGPPVAASPSGIALRGLFVVNSSVGREHYLESPLAWHGLGGGLTRRGSASVDLTLETCSPEDFGGESIAQVPQRLEALSRYDFIAPRRPSDSVEVLGGGKRTSMTEHEGWKEILKRLKVPLLGICLGPVVPKKHRDESDGALGALIATADAGAWDEAQQAGDWAGRDEYEYQDPSGKYMLGCQGHPEKPATEPSVRQELFGRFFRAVERVRTRGGSVRGSEELEQVEAVEGSNLLDGCDVENGLKLEEECGIGCDGSLNLEEDEGSSVDQGEDDGGDGDDIESS</sequence>
<protein>
    <recommendedName>
        <fullName evidence="4">Glutamine amidotransferase domain-containing protein</fullName>
    </recommendedName>
</protein>
<proteinExistence type="predicted"/>
<dbReference type="Proteomes" id="UP001642484">
    <property type="component" value="Unassembled WGS sequence"/>
</dbReference>
<dbReference type="EMBL" id="CAXAMN010022361">
    <property type="protein sequence ID" value="CAK9068681.1"/>
    <property type="molecule type" value="Genomic_DNA"/>
</dbReference>
<feature type="compositionally biased region" description="Acidic residues" evidence="1">
    <location>
        <begin position="282"/>
        <end position="306"/>
    </location>
</feature>
<comment type="caution">
    <text evidence="2">The sequence shown here is derived from an EMBL/GenBank/DDBJ whole genome shotgun (WGS) entry which is preliminary data.</text>
</comment>
<feature type="region of interest" description="Disordered" evidence="1">
    <location>
        <begin position="277"/>
        <end position="306"/>
    </location>
</feature>
<evidence type="ECO:0000313" key="2">
    <source>
        <dbReference type="EMBL" id="CAK9068681.1"/>
    </source>
</evidence>
<evidence type="ECO:0000256" key="1">
    <source>
        <dbReference type="SAM" id="MobiDB-lite"/>
    </source>
</evidence>
<reference evidence="2 3" key="1">
    <citation type="submission" date="2024-02" db="EMBL/GenBank/DDBJ databases">
        <authorList>
            <person name="Chen Y."/>
            <person name="Shah S."/>
            <person name="Dougan E. K."/>
            <person name="Thang M."/>
            <person name="Chan C."/>
        </authorList>
    </citation>
    <scope>NUCLEOTIDE SEQUENCE [LARGE SCALE GENOMIC DNA]</scope>
</reference>
<dbReference type="SUPFAM" id="SSF52317">
    <property type="entry name" value="Class I glutamine amidotransferase-like"/>
    <property type="match status" value="1"/>
</dbReference>
<gene>
    <name evidence="2" type="ORF">CCMP2556_LOCUS33743</name>
</gene>
<organism evidence="2 3">
    <name type="scientific">Durusdinium trenchii</name>
    <dbReference type="NCBI Taxonomy" id="1381693"/>
    <lineage>
        <taxon>Eukaryota</taxon>
        <taxon>Sar</taxon>
        <taxon>Alveolata</taxon>
        <taxon>Dinophyceae</taxon>
        <taxon>Suessiales</taxon>
        <taxon>Symbiodiniaceae</taxon>
        <taxon>Durusdinium</taxon>
    </lineage>
</organism>
<evidence type="ECO:0000313" key="3">
    <source>
        <dbReference type="Proteomes" id="UP001642484"/>
    </source>
</evidence>
<evidence type="ECO:0008006" key="4">
    <source>
        <dbReference type="Google" id="ProtNLM"/>
    </source>
</evidence>
<dbReference type="InterPro" id="IPR029062">
    <property type="entry name" value="Class_I_gatase-like"/>
</dbReference>
<keyword evidence="3" id="KW-1185">Reference proteome</keyword>